<proteinExistence type="predicted"/>
<evidence type="ECO:0000313" key="3">
    <source>
        <dbReference type="Proteomes" id="UP001410394"/>
    </source>
</evidence>
<sequence>MSEIRSINIDELDKIGVDENNKLYWDGRPIVVEERITLQWWVNLSAIAGALSGVTLAVIEVLRYCAGK</sequence>
<keyword evidence="1" id="KW-0472">Membrane</keyword>
<keyword evidence="1" id="KW-1133">Transmembrane helix</keyword>
<keyword evidence="1" id="KW-0812">Transmembrane</keyword>
<reference evidence="2 3" key="1">
    <citation type="journal article" date="2018" name="Int. J. Syst. Evol. Microbiol.">
        <title>Uliginosibacterium sediminicola sp. nov., isolated from freshwater sediment.</title>
        <authorList>
            <person name="Hwang W.M."/>
            <person name="Kim S.M."/>
            <person name="Kang K."/>
            <person name="Ahn T.Y."/>
        </authorList>
    </citation>
    <scope>NUCLEOTIDE SEQUENCE [LARGE SCALE GENOMIC DNA]</scope>
    <source>
        <strain evidence="2 3">M1-21</strain>
    </source>
</reference>
<dbReference type="Proteomes" id="UP001410394">
    <property type="component" value="Unassembled WGS sequence"/>
</dbReference>
<gene>
    <name evidence="2" type="ORF">ABDB84_16700</name>
</gene>
<evidence type="ECO:0000256" key="1">
    <source>
        <dbReference type="SAM" id="Phobius"/>
    </source>
</evidence>
<organism evidence="2 3">
    <name type="scientific">Uliginosibacterium sediminicola</name>
    <dbReference type="NCBI Taxonomy" id="2024550"/>
    <lineage>
        <taxon>Bacteria</taxon>
        <taxon>Pseudomonadati</taxon>
        <taxon>Pseudomonadota</taxon>
        <taxon>Betaproteobacteria</taxon>
        <taxon>Rhodocyclales</taxon>
        <taxon>Zoogloeaceae</taxon>
        <taxon>Uliginosibacterium</taxon>
    </lineage>
</organism>
<accession>A0ABU9Z2F5</accession>
<keyword evidence="3" id="KW-1185">Reference proteome</keyword>
<protein>
    <submittedName>
        <fullName evidence="2">Uncharacterized protein</fullName>
    </submittedName>
</protein>
<dbReference type="RefSeq" id="WP_345920900.1">
    <property type="nucleotide sequence ID" value="NZ_JBDIVE010000010.1"/>
</dbReference>
<evidence type="ECO:0000313" key="2">
    <source>
        <dbReference type="EMBL" id="MEN3070125.1"/>
    </source>
</evidence>
<feature type="transmembrane region" description="Helical" evidence="1">
    <location>
        <begin position="40"/>
        <end position="62"/>
    </location>
</feature>
<dbReference type="EMBL" id="JBDIVE010000010">
    <property type="protein sequence ID" value="MEN3070125.1"/>
    <property type="molecule type" value="Genomic_DNA"/>
</dbReference>
<comment type="caution">
    <text evidence="2">The sequence shown here is derived from an EMBL/GenBank/DDBJ whole genome shotgun (WGS) entry which is preliminary data.</text>
</comment>
<name>A0ABU9Z2F5_9RHOO</name>